<proteinExistence type="predicted"/>
<evidence type="ECO:0000256" key="5">
    <source>
        <dbReference type="ARBA" id="ARBA00023204"/>
    </source>
</evidence>
<sequence length="204" mass="23116">MAPAQLTRCPWCGDDPLYRDYHDREWGVPLHDDRRLFEMLLLEAFIAGLSWLTILKKRENFRAAFDGFDPRKVAAYGPDKVAELMNDAGIIRNRRKIEAAVKNARVVLELQKEFGSFDRYLWGWVEGQPVQHACAELKDVPTQDETARALSKDLKKRGMGFVGPVTIYSYMQAVGLINDHLVSCFRHSELRTAHGQSGSNPAPG</sequence>
<protein>
    <recommendedName>
        <fullName evidence="8">DNA-3-methyladenine glycosylase I</fullName>
        <ecNumber evidence="8">3.2.2.20</ecNumber>
    </recommendedName>
</protein>
<dbReference type="GO" id="GO:0006284">
    <property type="term" value="P:base-excision repair"/>
    <property type="evidence" value="ECO:0007669"/>
    <property type="project" value="InterPro"/>
</dbReference>
<feature type="binding site" evidence="9">
    <location>
        <position position="184"/>
    </location>
    <ligand>
        <name>Zn(2+)</name>
        <dbReference type="ChEBI" id="CHEBI:29105"/>
    </ligand>
</feature>
<dbReference type="PANTHER" id="PTHR30037">
    <property type="entry name" value="DNA-3-METHYLADENINE GLYCOSYLASE 1"/>
    <property type="match status" value="1"/>
</dbReference>
<organism evidence="10 11">
    <name type="scientific">Desulfoferula mesophila</name>
    <dbReference type="NCBI Taxonomy" id="3058419"/>
    <lineage>
        <taxon>Bacteria</taxon>
        <taxon>Pseudomonadati</taxon>
        <taxon>Thermodesulfobacteriota</taxon>
        <taxon>Desulfarculia</taxon>
        <taxon>Desulfarculales</taxon>
        <taxon>Desulfarculaceae</taxon>
        <taxon>Desulfoferula</taxon>
    </lineage>
</organism>
<evidence type="ECO:0000256" key="6">
    <source>
        <dbReference type="ARBA" id="ARBA00052558"/>
    </source>
</evidence>
<dbReference type="InterPro" id="IPR052891">
    <property type="entry name" value="DNA-3mA_glycosylase"/>
</dbReference>
<gene>
    <name evidence="10" type="primary">tag</name>
    <name evidence="10" type="ORF">FAK_24310</name>
</gene>
<dbReference type="SUPFAM" id="SSF48150">
    <property type="entry name" value="DNA-glycosylase"/>
    <property type="match status" value="1"/>
</dbReference>
<evidence type="ECO:0000313" key="11">
    <source>
        <dbReference type="Proteomes" id="UP001366166"/>
    </source>
</evidence>
<keyword evidence="3" id="KW-0378">Hydrolase</keyword>
<dbReference type="RefSeq" id="WP_338599661.1">
    <property type="nucleotide sequence ID" value="NZ_AP028679.1"/>
</dbReference>
<keyword evidence="4 9" id="KW-0862">Zinc</keyword>
<dbReference type="PANTHER" id="PTHR30037:SF4">
    <property type="entry name" value="DNA-3-METHYLADENINE GLYCOSYLASE I"/>
    <property type="match status" value="1"/>
</dbReference>
<keyword evidence="2" id="KW-0227">DNA damage</keyword>
<feature type="binding site" evidence="9">
    <location>
        <position position="9"/>
    </location>
    <ligand>
        <name>Zn(2+)</name>
        <dbReference type="ChEBI" id="CHEBI:29105"/>
    </ligand>
</feature>
<feature type="binding site" evidence="9">
    <location>
        <position position="180"/>
    </location>
    <ligand>
        <name>Zn(2+)</name>
        <dbReference type="ChEBI" id="CHEBI:29105"/>
    </ligand>
</feature>
<dbReference type="AlphaFoldDB" id="A0AAU9EH96"/>
<evidence type="ECO:0000256" key="9">
    <source>
        <dbReference type="PIRSR" id="PIRSR605019-1"/>
    </source>
</evidence>
<reference evidence="11" key="1">
    <citation type="journal article" date="2023" name="Arch. Microbiol.">
        <title>Desulfoferula mesophilus gen. nov. sp. nov., a mesophilic sulfate-reducing bacterium isolated from a brackish lake sediment.</title>
        <authorList>
            <person name="Watanabe T."/>
            <person name="Yabe T."/>
            <person name="Tsuji J.M."/>
            <person name="Fukui M."/>
        </authorList>
    </citation>
    <scope>NUCLEOTIDE SEQUENCE [LARGE SCALE GENOMIC DNA]</scope>
    <source>
        <strain evidence="11">12FAK</strain>
    </source>
</reference>
<dbReference type="InterPro" id="IPR011257">
    <property type="entry name" value="DNA_glycosylase"/>
</dbReference>
<dbReference type="KEGG" id="dmp:FAK_24310"/>
<evidence type="ECO:0000256" key="2">
    <source>
        <dbReference type="ARBA" id="ARBA00022763"/>
    </source>
</evidence>
<dbReference type="Proteomes" id="UP001366166">
    <property type="component" value="Chromosome"/>
</dbReference>
<keyword evidence="5" id="KW-0234">DNA repair</keyword>
<evidence type="ECO:0000256" key="4">
    <source>
        <dbReference type="ARBA" id="ARBA00022833"/>
    </source>
</evidence>
<evidence type="ECO:0000256" key="3">
    <source>
        <dbReference type="ARBA" id="ARBA00022801"/>
    </source>
</evidence>
<evidence type="ECO:0000256" key="1">
    <source>
        <dbReference type="ARBA" id="ARBA00022723"/>
    </source>
</evidence>
<evidence type="ECO:0000256" key="7">
    <source>
        <dbReference type="ARBA" id="ARBA00057608"/>
    </source>
</evidence>
<accession>A0AAU9EH96</accession>
<keyword evidence="11" id="KW-1185">Reference proteome</keyword>
<name>A0AAU9EH96_9BACT</name>
<evidence type="ECO:0000256" key="8">
    <source>
        <dbReference type="ARBA" id="ARBA00066766"/>
    </source>
</evidence>
<comment type="catalytic activity">
    <reaction evidence="6">
        <text>Hydrolysis of alkylated DNA, releasing 3-methyladenine.</text>
        <dbReference type="EC" id="3.2.2.20"/>
    </reaction>
</comment>
<dbReference type="GO" id="GO:0008725">
    <property type="term" value="F:DNA-3-methyladenine glycosylase activity"/>
    <property type="evidence" value="ECO:0007669"/>
    <property type="project" value="UniProtKB-EC"/>
</dbReference>
<dbReference type="EMBL" id="AP028679">
    <property type="protein sequence ID" value="BEQ15365.1"/>
    <property type="molecule type" value="Genomic_DNA"/>
</dbReference>
<dbReference type="FunFam" id="1.10.340.30:FF:000009">
    <property type="entry name" value="DNA-3-methyladenine glycosylase I"/>
    <property type="match status" value="1"/>
</dbReference>
<dbReference type="Pfam" id="PF03352">
    <property type="entry name" value="Adenine_glyco"/>
    <property type="match status" value="1"/>
</dbReference>
<evidence type="ECO:0000313" key="10">
    <source>
        <dbReference type="EMBL" id="BEQ15365.1"/>
    </source>
</evidence>
<dbReference type="InterPro" id="IPR005019">
    <property type="entry name" value="Adenine_glyco"/>
</dbReference>
<keyword evidence="1 9" id="KW-0479">Metal-binding</keyword>
<dbReference type="Gene3D" id="1.10.340.30">
    <property type="entry name" value="Hypothetical protein, domain 2"/>
    <property type="match status" value="1"/>
</dbReference>
<feature type="binding site" evidence="9">
    <location>
        <position position="22"/>
    </location>
    <ligand>
        <name>Zn(2+)</name>
        <dbReference type="ChEBI" id="CHEBI:29105"/>
    </ligand>
</feature>
<dbReference type="GO" id="GO:0046872">
    <property type="term" value="F:metal ion binding"/>
    <property type="evidence" value="ECO:0007669"/>
    <property type="project" value="UniProtKB-KW"/>
</dbReference>
<comment type="function">
    <text evidence="7">Hydrolysis of the deoxyribose N-glycosidic bond to excise 3-methyladenine from the damaged DNA polymer formed by alkylation lesions.</text>
</comment>
<dbReference type="EC" id="3.2.2.20" evidence="8"/>